<reference evidence="1 2" key="1">
    <citation type="submission" date="2013-05" db="EMBL/GenBank/DDBJ databases">
        <title>Genome assembly of Chondromyces apiculatus DSM 436.</title>
        <authorList>
            <person name="Sharma G."/>
            <person name="Khatri I."/>
            <person name="Kaur C."/>
            <person name="Mayilraj S."/>
            <person name="Subramanian S."/>
        </authorList>
    </citation>
    <scope>NUCLEOTIDE SEQUENCE [LARGE SCALE GENOMIC DNA]</scope>
    <source>
        <strain evidence="1 2">DSM 436</strain>
    </source>
</reference>
<keyword evidence="2" id="KW-1185">Reference proteome</keyword>
<evidence type="ECO:0008006" key="3">
    <source>
        <dbReference type="Google" id="ProtNLM"/>
    </source>
</evidence>
<dbReference type="PROSITE" id="PS51257">
    <property type="entry name" value="PROKAR_LIPOPROTEIN"/>
    <property type="match status" value="1"/>
</dbReference>
<sequence length="585" mass="63181">MRRALCLFAAPLLAATLSGCVTEVTLDETPPTSTLAVGESRTVELRFLRFDVEQFQQSLTLTDLKALPTRVLQDTWLLDLDMSTLVQNALQQVAYLPPAEAHALAQPARNLWKLLNLTAESTDLRGTRLEPLLGVGKAVGLPPSLILADLAQVGENDPLISTETTAQAVLSNVVATHPNAQFRRGPVNVDHPDGLYLVTPGSIPVYLADVVDSFASLAERFGPAPAWEEGAPAHPGFVVASSPVSAATDAFRMKVKVNLNALPYKGVDATNATVASVNSTGGQIENIFDFDRPDWLSLEGLAEDLKIGELTMAIGENDGFLPSGDARDPLPYGNSPVWETPRWEMEHLLASAGFARAQALTEHCSVYAPQGTVEEPFEAVNVCVDGTGWVDIQVDPSVVLDEPPPPPSYFWDVLLEVAQVRLHDGELAEGAADVEITVRDVPVGVSTETLVTSIRDNIQGNPSALRGVAEQLNDNTAGDADFYYYQTAEGEDFLYFIAPEDLRLDAEGNPVREYGYQHPGFYADADLAEKISSREEVDGDRAHEKVAIPVGTSLFFEDDGGAVYRVDAGEKPSLHKAALTLTRIR</sequence>
<name>A0A017TBH4_9BACT</name>
<gene>
    <name evidence="1" type="ORF">CAP_2155</name>
</gene>
<comment type="caution">
    <text evidence="1">The sequence shown here is derived from an EMBL/GenBank/DDBJ whole genome shotgun (WGS) entry which is preliminary data.</text>
</comment>
<dbReference type="RefSeq" id="WP_197041151.1">
    <property type="nucleotide sequence ID" value="NZ_ASRX01000017.1"/>
</dbReference>
<evidence type="ECO:0000313" key="1">
    <source>
        <dbReference type="EMBL" id="EYF06277.1"/>
    </source>
</evidence>
<protein>
    <recommendedName>
        <fullName evidence="3">Acetyltransferase</fullName>
    </recommendedName>
</protein>
<dbReference type="Proteomes" id="UP000019678">
    <property type="component" value="Unassembled WGS sequence"/>
</dbReference>
<dbReference type="eggNOG" id="ENOG50319JE">
    <property type="taxonomic scope" value="Bacteria"/>
</dbReference>
<dbReference type="AlphaFoldDB" id="A0A017TBH4"/>
<evidence type="ECO:0000313" key="2">
    <source>
        <dbReference type="Proteomes" id="UP000019678"/>
    </source>
</evidence>
<organism evidence="1 2">
    <name type="scientific">Chondromyces apiculatus DSM 436</name>
    <dbReference type="NCBI Taxonomy" id="1192034"/>
    <lineage>
        <taxon>Bacteria</taxon>
        <taxon>Pseudomonadati</taxon>
        <taxon>Myxococcota</taxon>
        <taxon>Polyangia</taxon>
        <taxon>Polyangiales</taxon>
        <taxon>Polyangiaceae</taxon>
        <taxon>Chondromyces</taxon>
    </lineage>
</organism>
<dbReference type="STRING" id="1192034.CAP_2155"/>
<proteinExistence type="predicted"/>
<dbReference type="EMBL" id="ASRX01000017">
    <property type="protein sequence ID" value="EYF06277.1"/>
    <property type="molecule type" value="Genomic_DNA"/>
</dbReference>
<accession>A0A017TBH4</accession>